<dbReference type="Gene3D" id="1.10.418.10">
    <property type="entry name" value="Calponin-like domain"/>
    <property type="match status" value="1"/>
</dbReference>
<comment type="caution">
    <text evidence="1">The sequence shown here is derived from an EMBL/GenBank/DDBJ whole genome shotgun (WGS) entry which is preliminary data.</text>
</comment>
<proteinExistence type="predicted"/>
<organism evidence="1 2">
    <name type="scientific">Nepenthes gracilis</name>
    <name type="common">Slender pitcher plant</name>
    <dbReference type="NCBI Taxonomy" id="150966"/>
    <lineage>
        <taxon>Eukaryota</taxon>
        <taxon>Viridiplantae</taxon>
        <taxon>Streptophyta</taxon>
        <taxon>Embryophyta</taxon>
        <taxon>Tracheophyta</taxon>
        <taxon>Spermatophyta</taxon>
        <taxon>Magnoliopsida</taxon>
        <taxon>eudicotyledons</taxon>
        <taxon>Gunneridae</taxon>
        <taxon>Pentapetalae</taxon>
        <taxon>Caryophyllales</taxon>
        <taxon>Nepenthaceae</taxon>
        <taxon>Nepenthes</taxon>
    </lineage>
</organism>
<reference evidence="1" key="1">
    <citation type="submission" date="2023-05" db="EMBL/GenBank/DDBJ databases">
        <title>Nepenthes gracilis genome sequencing.</title>
        <authorList>
            <person name="Fukushima K."/>
        </authorList>
    </citation>
    <scope>NUCLEOTIDE SEQUENCE</scope>
    <source>
        <strain evidence="1">SING2019-196</strain>
    </source>
</reference>
<keyword evidence="2" id="KW-1185">Reference proteome</keyword>
<sequence>MSQQFILLNSAVGSTAKIFQLSMAGDGILPFSVVSIVEDILRQQGNRLNDINLGSRKAEVASLRRYEASRWLRKMVGVVEIKDFPVEPYKEDFWIRLRSGVILCNVLNKIHPGAVPKL</sequence>
<dbReference type="SUPFAM" id="SSF47576">
    <property type="entry name" value="Calponin-homology domain, CH-domain"/>
    <property type="match status" value="1"/>
</dbReference>
<evidence type="ECO:0008006" key="3">
    <source>
        <dbReference type="Google" id="ProtNLM"/>
    </source>
</evidence>
<dbReference type="InterPro" id="IPR036872">
    <property type="entry name" value="CH_dom_sf"/>
</dbReference>
<protein>
    <recommendedName>
        <fullName evidence="3">Calponin-homology (CH) domain-containing protein</fullName>
    </recommendedName>
</protein>
<evidence type="ECO:0000313" key="2">
    <source>
        <dbReference type="Proteomes" id="UP001279734"/>
    </source>
</evidence>
<dbReference type="EMBL" id="BSYO01000015">
    <property type="protein sequence ID" value="GMH15875.1"/>
    <property type="molecule type" value="Genomic_DNA"/>
</dbReference>
<accession>A0AAD3SPX3</accession>
<dbReference type="AlphaFoldDB" id="A0AAD3SPX3"/>
<dbReference type="Proteomes" id="UP001279734">
    <property type="component" value="Unassembled WGS sequence"/>
</dbReference>
<evidence type="ECO:0000313" key="1">
    <source>
        <dbReference type="EMBL" id="GMH15875.1"/>
    </source>
</evidence>
<gene>
    <name evidence="1" type="ORF">Nepgr_017716</name>
</gene>
<name>A0AAD3SPX3_NEPGR</name>